<evidence type="ECO:0000313" key="10">
    <source>
        <dbReference type="EMBL" id="CDP30655.1"/>
    </source>
</evidence>
<feature type="compositionally biased region" description="Basic and acidic residues" evidence="7">
    <location>
        <begin position="561"/>
        <end position="584"/>
    </location>
</feature>
<sequence>MLSSRASKLKPFPGVYSHRSLSPGTFPQQQQRRLLHQKRPTPPPPPPPPPQLGQPQRRPTLTTFPIPPPSLSRKIPSLKMSTTPSKSSPPPTNITFGPYPIPHSQIFLLTPLTFALVNLKPLLPGHVLVCPIHPHKRLTSLSQEELLDLWSTVQKVQVMLARHYFPSPGAPEQGSFNIAVQDGQEAGQTVPHVHVHVIPRIRGVTEKGGDGAGDELYERMAGEEGNVGGALWDKENGCGVERPVGRGKFDRIEDAERMAREAGDMQSEAEVYKRVLEEMERDEVRDYGIENEKGEKMADDVVAGEEVKSRQRGVMGFGEYLILEIKKNLGLVKQEVETLNKGLDDGYVRKPMSEFAGWYGWLSRKGEAAIEDEEPPDVGKLFEGDKRAMKALDRFDGFDDDRGPGGWEDYQVDYEFMALYDQKYDQWKGKRRKQRREARKRRAAGWETFISSKPAHEPFFDEDENFSLGHGSDVGGAGKAKTVLIRILNEKRGVSANWHVNFEALTVDEDVQRRFLIGIARAERQRKLAFVRFPIKGDDLGGWLAAKGVNGGKGGKNSKVVQDREQTKGGKGGKGKEGKKAKAK</sequence>
<reference evidence="11" key="3">
    <citation type="journal article" date="2014" name="Genetics">
        <title>Maintaining two mating types: Structure of the mating type locus and its role in heterokaryosis in Podospora anserina.</title>
        <authorList>
            <person name="Grognet P."/>
            <person name="Bidard F."/>
            <person name="Kuchly C."/>
            <person name="Tong L.C.H."/>
            <person name="Coppin E."/>
            <person name="Benkhali J.A."/>
            <person name="Couloux A."/>
            <person name="Wincker P."/>
            <person name="Debuchy R."/>
            <person name="Silar P."/>
        </authorList>
    </citation>
    <scope>GENOME REANNOTATION</scope>
    <source>
        <strain evidence="11">S / ATCC MYA-4624 / DSM 980 / FGSC 10383</strain>
    </source>
</reference>
<dbReference type="CDD" id="cd01275">
    <property type="entry name" value="FHIT"/>
    <property type="match status" value="1"/>
</dbReference>
<dbReference type="Gene3D" id="3.30.428.10">
    <property type="entry name" value="HIT-like"/>
    <property type="match status" value="1"/>
</dbReference>
<dbReference type="InterPro" id="IPR011146">
    <property type="entry name" value="HIT-like"/>
</dbReference>
<dbReference type="SUPFAM" id="SSF81995">
    <property type="entry name" value="beta-sandwich domain of Sec23/24"/>
    <property type="match status" value="1"/>
</dbReference>
<evidence type="ECO:0000256" key="5">
    <source>
        <dbReference type="PIRSR" id="PIRSR639383-3"/>
    </source>
</evidence>
<evidence type="ECO:0000256" key="1">
    <source>
        <dbReference type="ARBA" id="ARBA00022741"/>
    </source>
</evidence>
<evidence type="ECO:0000313" key="11">
    <source>
        <dbReference type="Proteomes" id="UP000001197"/>
    </source>
</evidence>
<feature type="active site" description="Tele-AMP-histidine intermediate" evidence="3">
    <location>
        <position position="194"/>
    </location>
</feature>
<dbReference type="GO" id="GO:0016787">
    <property type="term" value="F:hydrolase activity"/>
    <property type="evidence" value="ECO:0007669"/>
    <property type="project" value="UniProtKB-KW"/>
</dbReference>
<dbReference type="GeneID" id="6194490"/>
<feature type="region of interest" description="Disordered" evidence="7">
    <location>
        <begin position="1"/>
        <end position="92"/>
    </location>
</feature>
<dbReference type="EMBL" id="CU638744">
    <property type="protein sequence ID" value="CAP71255.1"/>
    <property type="molecule type" value="Genomic_DNA"/>
</dbReference>
<feature type="short sequence motif" description="Histidine triad motif" evidence="6">
    <location>
        <begin position="192"/>
        <end position="196"/>
    </location>
</feature>
<dbReference type="PANTHER" id="PTHR46243">
    <property type="entry name" value="BIS(5'-ADENOSYL)-TRIPHOSPHATASE"/>
    <property type="match status" value="1"/>
</dbReference>
<keyword evidence="1" id="KW-0547">Nucleotide-binding</keyword>
<dbReference type="STRING" id="515849.B2B2C0"/>
<dbReference type="RefSeq" id="XP_001910121.1">
    <property type="nucleotide sequence ID" value="XM_001910086.1"/>
</dbReference>
<reference evidence="9 11" key="1">
    <citation type="journal article" date="2008" name="Genome Biol.">
        <title>The genome sequence of the model ascomycete fungus Podospora anserina.</title>
        <authorList>
            <person name="Espagne E."/>
            <person name="Lespinet O."/>
            <person name="Malagnac F."/>
            <person name="Da Silva C."/>
            <person name="Jaillon O."/>
            <person name="Porcel B.M."/>
            <person name="Couloux A."/>
            <person name="Aury J.-M."/>
            <person name="Segurens B."/>
            <person name="Poulain J."/>
            <person name="Anthouard V."/>
            <person name="Grossetete S."/>
            <person name="Khalili H."/>
            <person name="Coppin E."/>
            <person name="Dequard-Chablat M."/>
            <person name="Picard M."/>
            <person name="Contamine V."/>
            <person name="Arnaise S."/>
            <person name="Bourdais A."/>
            <person name="Berteaux-Lecellier V."/>
            <person name="Gautheret D."/>
            <person name="de Vries R.P."/>
            <person name="Battaglia E."/>
            <person name="Coutinho P.M."/>
            <person name="Danchin E.G.J."/>
            <person name="Henrissat B."/>
            <person name="El Khoury R."/>
            <person name="Sainsard-Chanet A."/>
            <person name="Boivin A."/>
            <person name="Pinan-Lucarre B."/>
            <person name="Sellem C.H."/>
            <person name="Debuchy R."/>
            <person name="Wincker P."/>
            <person name="Weissenbach J."/>
            <person name="Silar P."/>
        </authorList>
    </citation>
    <scope>NUCLEOTIDE SEQUENCE [LARGE SCALE GENOMIC DNA]</scope>
    <source>
        <strain evidence="11">S / ATCC MYA-4624 / DSM 980 / FGSC 10383</strain>
        <strain evidence="9">S mat+</strain>
    </source>
</reference>
<dbReference type="PROSITE" id="PS00892">
    <property type="entry name" value="HIT_1"/>
    <property type="match status" value="1"/>
</dbReference>
<name>B2B2C0_PODAN</name>
<dbReference type="InterPro" id="IPR051884">
    <property type="entry name" value="Bis(5'-adenosyl)-TPase_reg"/>
</dbReference>
<dbReference type="GO" id="GO:0000166">
    <property type="term" value="F:nucleotide binding"/>
    <property type="evidence" value="ECO:0007669"/>
    <property type="project" value="UniProtKB-KW"/>
</dbReference>
<dbReference type="InterPro" id="IPR039383">
    <property type="entry name" value="FHIT"/>
</dbReference>
<dbReference type="InterPro" id="IPR019808">
    <property type="entry name" value="Histidine_triad_CS"/>
</dbReference>
<evidence type="ECO:0000256" key="7">
    <source>
        <dbReference type="SAM" id="MobiDB-lite"/>
    </source>
</evidence>
<feature type="compositionally biased region" description="Low complexity" evidence="7">
    <location>
        <begin position="77"/>
        <end position="86"/>
    </location>
</feature>
<dbReference type="FunFam" id="3.30.428.10:FF:000011">
    <property type="entry name" value="Fragile histidine triad"/>
    <property type="match status" value="1"/>
</dbReference>
<keyword evidence="11" id="KW-1185">Reference proteome</keyword>
<feature type="binding site" evidence="4">
    <location>
        <begin position="187"/>
        <end position="190"/>
    </location>
    <ligand>
        <name>substrate</name>
    </ligand>
</feature>
<dbReference type="VEuPathDB" id="FungiDB:PODANS_6_3670"/>
<evidence type="ECO:0000256" key="3">
    <source>
        <dbReference type="PIRSR" id="PIRSR639383-1"/>
    </source>
</evidence>
<feature type="region of interest" description="Disordered" evidence="7">
    <location>
        <begin position="546"/>
        <end position="584"/>
    </location>
</feature>
<reference evidence="9" key="2">
    <citation type="submission" date="2008-07" db="EMBL/GenBank/DDBJ databases">
        <authorList>
            <person name="Genoscope - CEA"/>
        </authorList>
    </citation>
    <scope>NUCLEOTIDE SEQUENCE</scope>
    <source>
        <strain evidence="9">S mat+</strain>
    </source>
</reference>
<evidence type="ECO:0000313" key="9">
    <source>
        <dbReference type="EMBL" id="CAP71255.1"/>
    </source>
</evidence>
<evidence type="ECO:0000256" key="2">
    <source>
        <dbReference type="ARBA" id="ARBA00022801"/>
    </source>
</evidence>
<dbReference type="InterPro" id="IPR036265">
    <property type="entry name" value="HIT-like_sf"/>
</dbReference>
<gene>
    <name evidence="9" type="ORF">PODANS_6_3670</name>
</gene>
<feature type="site" description="Important for induction of apoptosis" evidence="5">
    <location>
        <position position="217"/>
    </location>
</feature>
<dbReference type="SUPFAM" id="SSF54197">
    <property type="entry name" value="HIT-like"/>
    <property type="match status" value="1"/>
</dbReference>
<dbReference type="OrthoDB" id="680339at2759"/>
<feature type="binding site" evidence="4">
    <location>
        <position position="196"/>
    </location>
    <ligand>
        <name>substrate</name>
    </ligand>
</feature>
<dbReference type="AlphaFoldDB" id="B2B2C0"/>
<feature type="compositionally biased region" description="Pro residues" evidence="7">
    <location>
        <begin position="40"/>
        <end position="52"/>
    </location>
</feature>
<dbReference type="KEGG" id="pan:PODANSg7158"/>
<proteinExistence type="predicted"/>
<dbReference type="PROSITE" id="PS51084">
    <property type="entry name" value="HIT_2"/>
    <property type="match status" value="1"/>
</dbReference>
<dbReference type="Proteomes" id="UP000001197">
    <property type="component" value="Chromosome 6"/>
</dbReference>
<feature type="binding site" evidence="4">
    <location>
        <position position="118"/>
    </location>
    <ligand>
        <name>substrate</name>
    </ligand>
</feature>
<organism evidence="9">
    <name type="scientific">Podospora anserina (strain S / ATCC MYA-4624 / DSM 980 / FGSC 10383)</name>
    <name type="common">Pleurage anserina</name>
    <dbReference type="NCBI Taxonomy" id="515849"/>
    <lineage>
        <taxon>Eukaryota</taxon>
        <taxon>Fungi</taxon>
        <taxon>Dikarya</taxon>
        <taxon>Ascomycota</taxon>
        <taxon>Pezizomycotina</taxon>
        <taxon>Sordariomycetes</taxon>
        <taxon>Sordariomycetidae</taxon>
        <taxon>Sordariales</taxon>
        <taxon>Podosporaceae</taxon>
        <taxon>Podospora</taxon>
        <taxon>Podospora anserina</taxon>
    </lineage>
</organism>
<feature type="binding site" evidence="4">
    <location>
        <position position="181"/>
    </location>
    <ligand>
        <name>substrate</name>
    </ligand>
</feature>
<keyword evidence="2" id="KW-0378">Hydrolase</keyword>
<evidence type="ECO:0000259" key="8">
    <source>
        <dbReference type="PROSITE" id="PS51084"/>
    </source>
</evidence>
<dbReference type="eggNOG" id="KOG3379">
    <property type="taxonomic scope" value="Eukaryota"/>
</dbReference>
<accession>B2B2C0</accession>
<evidence type="ECO:0000256" key="4">
    <source>
        <dbReference type="PIRSR" id="PIRSR639383-2"/>
    </source>
</evidence>
<dbReference type="Pfam" id="PF01230">
    <property type="entry name" value="HIT"/>
    <property type="match status" value="1"/>
</dbReference>
<evidence type="ECO:0000256" key="6">
    <source>
        <dbReference type="PROSITE-ProRule" id="PRU00464"/>
    </source>
</evidence>
<dbReference type="PANTHER" id="PTHR46243:SF1">
    <property type="entry name" value="BIS(5'-ADENOSYL)-TRIPHOSPHATASE"/>
    <property type="match status" value="1"/>
</dbReference>
<dbReference type="EMBL" id="FO904941">
    <property type="protein sequence ID" value="CDP30655.1"/>
    <property type="molecule type" value="Genomic_DNA"/>
</dbReference>
<protein>
    <submittedName>
        <fullName evidence="10">Bis(5'-nucleosyl)-tetraphosphatase</fullName>
    </submittedName>
    <submittedName>
        <fullName evidence="9">Podospora anserina S mat+ genomic DNA chromosome 6, supercontig 2</fullName>
    </submittedName>
</protein>
<feature type="domain" description="HIT" evidence="8">
    <location>
        <begin position="92"/>
        <end position="207"/>
    </location>
</feature>
<reference evidence="10" key="4">
    <citation type="submission" date="2015-04" db="EMBL/GenBank/DDBJ databases">
        <title>Maintaining two mating types: Structure of the mating type locus and its role in heterokaryosis in Podospora anserina.</title>
        <authorList>
            <person name="Grognet P."/>
            <person name="Bidard F."/>
            <person name="Kuchly C."/>
            <person name="Chan Ho Tong L."/>
            <person name="Coppin E."/>
            <person name="Ait Benkhali J."/>
            <person name="Couloux A."/>
            <person name="Wincker P."/>
            <person name="Debuchy R."/>
            <person name="Silar P."/>
        </authorList>
    </citation>
    <scope>NUCLEOTIDE SEQUENCE</scope>
</reference>
<dbReference type="HOGENOM" id="CLU_467012_0_0_1"/>